<reference evidence="1 2" key="1">
    <citation type="submission" date="2020-08" db="EMBL/GenBank/DDBJ databases">
        <title>Genomic Encyclopedia of Type Strains, Phase IV (KMG-IV): sequencing the most valuable type-strain genomes for metagenomic binning, comparative biology and taxonomic classification.</title>
        <authorList>
            <person name="Goeker M."/>
        </authorList>
    </citation>
    <scope>NUCLEOTIDE SEQUENCE [LARGE SCALE GENOMIC DNA]</scope>
    <source>
        <strain evidence="1 2">DSM 27203</strain>
    </source>
</reference>
<gene>
    <name evidence="1" type="ORF">FHR23_000840</name>
</gene>
<protein>
    <submittedName>
        <fullName evidence="1">Uncharacterized protein (UPF0333 family)</fullName>
    </submittedName>
</protein>
<dbReference type="Proteomes" id="UP000554342">
    <property type="component" value="Unassembled WGS sequence"/>
</dbReference>
<sequence length="45" mass="4978">MSRSLLLLLILLVVIVGGMIYLAGRNTERPQTTVEKAVPLENLQN</sequence>
<accession>A0A840YWC2</accession>
<dbReference type="EMBL" id="JACIJI010000001">
    <property type="protein sequence ID" value="MBB5717933.1"/>
    <property type="molecule type" value="Genomic_DNA"/>
</dbReference>
<comment type="caution">
    <text evidence="1">The sequence shown here is derived from an EMBL/GenBank/DDBJ whole genome shotgun (WGS) entry which is preliminary data.</text>
</comment>
<organism evidence="1 2">
    <name type="scientific">Stakelama sediminis</name>
    <dbReference type="NCBI Taxonomy" id="463200"/>
    <lineage>
        <taxon>Bacteria</taxon>
        <taxon>Pseudomonadati</taxon>
        <taxon>Pseudomonadota</taxon>
        <taxon>Alphaproteobacteria</taxon>
        <taxon>Sphingomonadales</taxon>
        <taxon>Sphingomonadaceae</taxon>
        <taxon>Stakelama</taxon>
    </lineage>
</organism>
<dbReference type="AlphaFoldDB" id="A0A840YWC2"/>
<dbReference type="RefSeq" id="WP_184001636.1">
    <property type="nucleotide sequence ID" value="NZ_BAABIF010000004.1"/>
</dbReference>
<evidence type="ECO:0000313" key="2">
    <source>
        <dbReference type="Proteomes" id="UP000554342"/>
    </source>
</evidence>
<keyword evidence="2" id="KW-1185">Reference proteome</keyword>
<name>A0A840YWC2_9SPHN</name>
<evidence type="ECO:0000313" key="1">
    <source>
        <dbReference type="EMBL" id="MBB5717933.1"/>
    </source>
</evidence>
<proteinExistence type="predicted"/>